<dbReference type="RefSeq" id="WP_229730835.1">
    <property type="nucleotide sequence ID" value="NZ_BMHO01000001.1"/>
</dbReference>
<dbReference type="Proteomes" id="UP000633205">
    <property type="component" value="Unassembled WGS sequence"/>
</dbReference>
<comment type="caution">
    <text evidence="2">The sequence shown here is derived from an EMBL/GenBank/DDBJ whole genome shotgun (WGS) entry which is preliminary data.</text>
</comment>
<keyword evidence="1" id="KW-0812">Transmembrane</keyword>
<keyword evidence="1" id="KW-0472">Membrane</keyword>
<name>A0A916Y134_9MICO</name>
<feature type="transmembrane region" description="Helical" evidence="1">
    <location>
        <begin position="101"/>
        <end position="125"/>
    </location>
</feature>
<feature type="transmembrane region" description="Helical" evidence="1">
    <location>
        <begin position="221"/>
        <end position="240"/>
    </location>
</feature>
<feature type="transmembrane region" description="Helical" evidence="1">
    <location>
        <begin position="35"/>
        <end position="57"/>
    </location>
</feature>
<evidence type="ECO:0000313" key="3">
    <source>
        <dbReference type="Proteomes" id="UP000633205"/>
    </source>
</evidence>
<evidence type="ECO:0000313" key="2">
    <source>
        <dbReference type="EMBL" id="GGD26590.1"/>
    </source>
</evidence>
<dbReference type="AlphaFoldDB" id="A0A916Y134"/>
<protein>
    <submittedName>
        <fullName evidence="2">Uncharacterized protein</fullName>
    </submittedName>
</protein>
<keyword evidence="3" id="KW-1185">Reference proteome</keyword>
<feature type="transmembrane region" description="Helical" evidence="1">
    <location>
        <begin position="69"/>
        <end position="89"/>
    </location>
</feature>
<evidence type="ECO:0000256" key="1">
    <source>
        <dbReference type="SAM" id="Phobius"/>
    </source>
</evidence>
<organism evidence="2 3">
    <name type="scientific">Microbacterium faecale</name>
    <dbReference type="NCBI Taxonomy" id="1804630"/>
    <lineage>
        <taxon>Bacteria</taxon>
        <taxon>Bacillati</taxon>
        <taxon>Actinomycetota</taxon>
        <taxon>Actinomycetes</taxon>
        <taxon>Micrococcales</taxon>
        <taxon>Microbacteriaceae</taxon>
        <taxon>Microbacterium</taxon>
    </lineage>
</organism>
<keyword evidence="1" id="KW-1133">Transmembrane helix</keyword>
<reference evidence="2" key="2">
    <citation type="submission" date="2020-09" db="EMBL/GenBank/DDBJ databases">
        <authorList>
            <person name="Sun Q."/>
            <person name="Zhou Y."/>
        </authorList>
    </citation>
    <scope>NUCLEOTIDE SEQUENCE</scope>
    <source>
        <strain evidence="2">CGMCC 1.15152</strain>
    </source>
</reference>
<proteinExistence type="predicted"/>
<reference evidence="2" key="1">
    <citation type="journal article" date="2014" name="Int. J. Syst. Evol. Microbiol.">
        <title>Complete genome sequence of Corynebacterium casei LMG S-19264T (=DSM 44701T), isolated from a smear-ripened cheese.</title>
        <authorList>
            <consortium name="US DOE Joint Genome Institute (JGI-PGF)"/>
            <person name="Walter F."/>
            <person name="Albersmeier A."/>
            <person name="Kalinowski J."/>
            <person name="Ruckert C."/>
        </authorList>
    </citation>
    <scope>NUCLEOTIDE SEQUENCE</scope>
    <source>
        <strain evidence="2">CGMCC 1.15152</strain>
    </source>
</reference>
<dbReference type="EMBL" id="BMHO01000001">
    <property type="protein sequence ID" value="GGD26590.1"/>
    <property type="molecule type" value="Genomic_DNA"/>
</dbReference>
<feature type="transmembrane region" description="Helical" evidence="1">
    <location>
        <begin position="180"/>
        <end position="201"/>
    </location>
</feature>
<sequence length="245" mass="26719">MTTAHPLSSLATRERQTGSRIFSVIRLQFINTQTFIWVPLLVLAGAIICSLLIYLIIPIDEPLYGGGAQAPMWVFLTVGIQALTLSLPFSQAMSVTRREFYIGTIAAAAISAAGLATVFLIIAGIEQLTNGYGGIGYIAHLPWFFADGWAQAWLAFFMFTLFAFVAGFWFATVFKRWGPLMLTAVIIGLSLLLILAVFIVTRLELWPAVVTWFATTGPGLFAVYGLLVTAVVAVGSYLTLRRTVV</sequence>
<accession>A0A916Y134</accession>
<gene>
    <name evidence="2" type="ORF">GCM10010915_03290</name>
</gene>
<feature type="transmembrane region" description="Helical" evidence="1">
    <location>
        <begin position="152"/>
        <end position="173"/>
    </location>
</feature>